<name>A0ABR9AVT8_9BACL</name>
<proteinExistence type="predicted"/>
<comment type="caution">
    <text evidence="3">The sequence shown here is derived from an EMBL/GenBank/DDBJ whole genome shotgun (WGS) entry which is preliminary data.</text>
</comment>
<reference evidence="3 4" key="1">
    <citation type="submission" date="2020-09" db="EMBL/GenBank/DDBJ databases">
        <title>Paenibacillus sp. CAU 1523 isolated from sand of Haeundae Beach.</title>
        <authorList>
            <person name="Kim W."/>
        </authorList>
    </citation>
    <scope>NUCLEOTIDE SEQUENCE [LARGE SCALE GENOMIC DNA]</scope>
    <source>
        <strain evidence="3 4">CAU 1523</strain>
    </source>
</reference>
<accession>A0ABR9AVT8</accession>
<evidence type="ECO:0000256" key="2">
    <source>
        <dbReference type="SAM" id="Phobius"/>
    </source>
</evidence>
<dbReference type="PANTHER" id="PTHR24637:SF421">
    <property type="entry name" value="CUTICLE COLLAGEN DPY-2"/>
    <property type="match status" value="1"/>
</dbReference>
<dbReference type="Proteomes" id="UP000634529">
    <property type="component" value="Unassembled WGS sequence"/>
</dbReference>
<dbReference type="PANTHER" id="PTHR24637">
    <property type="entry name" value="COLLAGEN"/>
    <property type="match status" value="1"/>
</dbReference>
<dbReference type="InterPro" id="IPR008160">
    <property type="entry name" value="Collagen"/>
</dbReference>
<dbReference type="Pfam" id="PF01391">
    <property type="entry name" value="Collagen"/>
    <property type="match status" value="1"/>
</dbReference>
<dbReference type="EMBL" id="JACYTN010000003">
    <property type="protein sequence ID" value="MBD8497981.1"/>
    <property type="molecule type" value="Genomic_DNA"/>
</dbReference>
<organism evidence="3 4">
    <name type="scientific">Paenibacillus arenosi</name>
    <dbReference type="NCBI Taxonomy" id="2774142"/>
    <lineage>
        <taxon>Bacteria</taxon>
        <taxon>Bacillati</taxon>
        <taxon>Bacillota</taxon>
        <taxon>Bacilli</taxon>
        <taxon>Bacillales</taxon>
        <taxon>Paenibacillaceae</taxon>
        <taxon>Paenibacillus</taxon>
    </lineage>
</organism>
<gene>
    <name evidence="3" type="ORF">IFO66_06630</name>
</gene>
<feature type="compositionally biased region" description="Low complexity" evidence="1">
    <location>
        <begin position="47"/>
        <end position="59"/>
    </location>
</feature>
<dbReference type="RefSeq" id="WP_192024389.1">
    <property type="nucleotide sequence ID" value="NZ_JACYTN010000003.1"/>
</dbReference>
<feature type="region of interest" description="Disordered" evidence="1">
    <location>
        <begin position="36"/>
        <end position="59"/>
    </location>
</feature>
<sequence>MYNYKKRRSTFKKSAHRKVKIKRHNVCKKMIVKVKRIPGPPGPQGPTGPQGQAGAAGATGTTGVTGIGVTGPTGATGIGVTGATGTAGAAGATGATGVTGATGFTGIQGDTGATGSTGATGVTGPPAVGIGAIIPYSTGDDTISLITGVGDPIVDGGIFTFGVASQVSVTPGGSITLGLPNVPNFSFVVPRTGTITSLAGFFFVLNQGTLPGPVQVNMQIYLASASSNTFNPVGTPLALAPNFTTVAPGDNANGISPQSIPVVAGDKLLLIVIPNILGANFGSVLTGLASAVLRSTK</sequence>
<keyword evidence="2" id="KW-0812">Transmembrane</keyword>
<evidence type="ECO:0000313" key="3">
    <source>
        <dbReference type="EMBL" id="MBD8497981.1"/>
    </source>
</evidence>
<keyword evidence="4" id="KW-1185">Reference proteome</keyword>
<dbReference type="InterPro" id="IPR021210">
    <property type="entry name" value="Exosporium_BclB"/>
</dbReference>
<evidence type="ECO:0000313" key="4">
    <source>
        <dbReference type="Proteomes" id="UP000634529"/>
    </source>
</evidence>
<dbReference type="NCBIfam" id="TIGR03721">
    <property type="entry name" value="exospore_TM"/>
    <property type="match status" value="1"/>
</dbReference>
<keyword evidence="2" id="KW-0472">Membrane</keyword>
<keyword evidence="2" id="KW-1133">Transmembrane helix</keyword>
<evidence type="ECO:0000256" key="1">
    <source>
        <dbReference type="SAM" id="MobiDB-lite"/>
    </source>
</evidence>
<protein>
    <submittedName>
        <fullName evidence="3">Uncharacterized protein</fullName>
    </submittedName>
</protein>
<feature type="transmembrane region" description="Helical" evidence="2">
    <location>
        <begin position="268"/>
        <end position="293"/>
    </location>
</feature>